<keyword evidence="4" id="KW-1185">Reference proteome</keyword>
<name>A0A1H2UAF9_9BACI</name>
<dbReference type="STRING" id="1122204.SAMN05421781_1639"/>
<dbReference type="InterPro" id="IPR000836">
    <property type="entry name" value="PRTase_dom"/>
</dbReference>
<reference evidence="3 4" key="1">
    <citation type="submission" date="2016-10" db="EMBL/GenBank/DDBJ databases">
        <authorList>
            <person name="de Groot N.N."/>
        </authorList>
    </citation>
    <scope>NUCLEOTIDE SEQUENCE [LARGE SCALE GENOMIC DNA]</scope>
    <source>
        <strain evidence="3 4">DSM 23126</strain>
    </source>
</reference>
<dbReference type="Pfam" id="PF00156">
    <property type="entry name" value="Pribosyltran"/>
    <property type="match status" value="1"/>
</dbReference>
<dbReference type="PANTHER" id="PTHR47505">
    <property type="entry name" value="DNA UTILIZATION PROTEIN YHGH"/>
    <property type="match status" value="1"/>
</dbReference>
<evidence type="ECO:0000259" key="2">
    <source>
        <dbReference type="Pfam" id="PF00156"/>
    </source>
</evidence>
<evidence type="ECO:0000256" key="1">
    <source>
        <dbReference type="ARBA" id="ARBA00008007"/>
    </source>
</evidence>
<dbReference type="Proteomes" id="UP000199488">
    <property type="component" value="Unassembled WGS sequence"/>
</dbReference>
<dbReference type="CDD" id="cd06223">
    <property type="entry name" value="PRTases_typeI"/>
    <property type="match status" value="1"/>
</dbReference>
<organism evidence="3 4">
    <name type="scientific">Marinococcus luteus</name>
    <dbReference type="NCBI Taxonomy" id="1122204"/>
    <lineage>
        <taxon>Bacteria</taxon>
        <taxon>Bacillati</taxon>
        <taxon>Bacillota</taxon>
        <taxon>Bacilli</taxon>
        <taxon>Bacillales</taxon>
        <taxon>Bacillaceae</taxon>
        <taxon>Marinococcus</taxon>
    </lineage>
</organism>
<dbReference type="InterPro" id="IPR051910">
    <property type="entry name" value="ComF/GntX_DNA_util-trans"/>
</dbReference>
<dbReference type="AlphaFoldDB" id="A0A1H2UAF9"/>
<proteinExistence type="inferred from homology"/>
<sequence>MNNDSLLSFARGYCLSCQERLQTSWTYNNLFTWRAGRLCDTCTVQLPVISGPACPECSAPGHVDVCSDCLSWRQRAETGRWMKNVSLFRYDDWMQAWTTRWKFRGDAVMAAAFDHDLRRAYRKHFPGFVPVPVPLTPARMKERRFNQAEVLAASLKVPYALALERPDGESGKQSKQTKRERLQTVRGFTAPASDMIFGRNILIIDDIYTTGATVREAAQVLEAAGAASTASLTLIRA</sequence>
<protein>
    <submittedName>
        <fullName evidence="3">Competence protein ComFC</fullName>
    </submittedName>
</protein>
<dbReference type="EMBL" id="FNNC01000003">
    <property type="protein sequence ID" value="SDW53126.1"/>
    <property type="molecule type" value="Genomic_DNA"/>
</dbReference>
<dbReference type="OrthoDB" id="9779910at2"/>
<evidence type="ECO:0000313" key="4">
    <source>
        <dbReference type="Proteomes" id="UP000199488"/>
    </source>
</evidence>
<dbReference type="InterPro" id="IPR029057">
    <property type="entry name" value="PRTase-like"/>
</dbReference>
<comment type="similarity">
    <text evidence="1">Belongs to the ComF/GntX family.</text>
</comment>
<dbReference type="SUPFAM" id="SSF53271">
    <property type="entry name" value="PRTase-like"/>
    <property type="match status" value="1"/>
</dbReference>
<gene>
    <name evidence="3" type="ORF">SAMN05421781_1639</name>
</gene>
<evidence type="ECO:0000313" key="3">
    <source>
        <dbReference type="EMBL" id="SDW53126.1"/>
    </source>
</evidence>
<dbReference type="PANTHER" id="PTHR47505:SF1">
    <property type="entry name" value="DNA UTILIZATION PROTEIN YHGH"/>
    <property type="match status" value="1"/>
</dbReference>
<feature type="domain" description="Phosphoribosyltransferase" evidence="2">
    <location>
        <begin position="148"/>
        <end position="235"/>
    </location>
</feature>
<dbReference type="Gene3D" id="3.40.50.2020">
    <property type="match status" value="1"/>
</dbReference>
<dbReference type="RefSeq" id="WP_091613584.1">
    <property type="nucleotide sequence ID" value="NZ_FNNC01000003.1"/>
</dbReference>
<accession>A0A1H2UAF9</accession>